<evidence type="ECO:0000256" key="1">
    <source>
        <dbReference type="SAM" id="MobiDB-lite"/>
    </source>
</evidence>
<dbReference type="RefSeq" id="XP_004832376.1">
    <property type="nucleotide sequence ID" value="XM_004832319.1"/>
</dbReference>
<keyword evidence="2" id="KW-0732">Signal</keyword>
<feature type="region of interest" description="Disordered" evidence="1">
    <location>
        <begin position="232"/>
        <end position="262"/>
    </location>
</feature>
<evidence type="ECO:0000256" key="2">
    <source>
        <dbReference type="SAM" id="SignalP"/>
    </source>
</evidence>
<dbReference type="GeneID" id="15804559"/>
<accession>L1LCC1</accession>
<evidence type="ECO:0000313" key="4">
    <source>
        <dbReference type="Proteomes" id="UP000031512"/>
    </source>
</evidence>
<organism evidence="3 4">
    <name type="scientific">Theileria equi strain WA</name>
    <dbReference type="NCBI Taxonomy" id="1537102"/>
    <lineage>
        <taxon>Eukaryota</taxon>
        <taxon>Sar</taxon>
        <taxon>Alveolata</taxon>
        <taxon>Apicomplexa</taxon>
        <taxon>Aconoidasida</taxon>
        <taxon>Piroplasmida</taxon>
        <taxon>Theileriidae</taxon>
        <taxon>Theileria</taxon>
    </lineage>
</organism>
<evidence type="ECO:0000313" key="3">
    <source>
        <dbReference type="EMBL" id="EKX72924.1"/>
    </source>
</evidence>
<dbReference type="AlphaFoldDB" id="L1LCC1"/>
<proteinExistence type="predicted"/>
<comment type="caution">
    <text evidence="3">The sequence shown here is derived from an EMBL/GenBank/DDBJ whole genome shotgun (WGS) entry which is preliminary data.</text>
</comment>
<sequence>MKLPGLLSICLVLVASVAISLPVDNEDKIKIPDALTPDEYEKVSKLTKNQVYIDKEIKDQLKKIGELHSSVNYLLNKDDINESGKNSTAKGNLIYDESTIDLMEAPVIFLEPPLILPRQQINSDKEVEKLLKSTGLETETEDKSSDPYKITSMSEVATTEKIIKSEIQKLRQDREILFRKMRSESMKIPDHPSSFSDFKMLKQELEEKDAKLKKEIIKLSQLEHVKEVLIKKHGPGKDVEDEEKKLEDREEEIGNDAEEDEF</sequence>
<name>L1LCC1_THEEQ</name>
<dbReference type="eggNOG" id="ENOG502SX47">
    <property type="taxonomic scope" value="Eukaryota"/>
</dbReference>
<feature type="compositionally biased region" description="Acidic residues" evidence="1">
    <location>
        <begin position="249"/>
        <end position="262"/>
    </location>
</feature>
<dbReference type="VEuPathDB" id="PiroplasmaDB:BEWA_014830"/>
<dbReference type="Proteomes" id="UP000031512">
    <property type="component" value="Unassembled WGS sequence"/>
</dbReference>
<feature type="signal peptide" evidence="2">
    <location>
        <begin position="1"/>
        <end position="20"/>
    </location>
</feature>
<dbReference type="KEGG" id="beq:BEWA_014830"/>
<protein>
    <submittedName>
        <fullName evidence="3">Signal peptide containing protein</fullName>
    </submittedName>
</protein>
<gene>
    <name evidence="3" type="ORF">BEWA_014830</name>
</gene>
<dbReference type="OrthoDB" id="361916at2759"/>
<keyword evidence="4" id="KW-1185">Reference proteome</keyword>
<dbReference type="EMBL" id="ACOU01000004">
    <property type="protein sequence ID" value="EKX72924.1"/>
    <property type="molecule type" value="Genomic_DNA"/>
</dbReference>
<feature type="chain" id="PRO_5003953156" evidence="2">
    <location>
        <begin position="21"/>
        <end position="262"/>
    </location>
</feature>
<feature type="compositionally biased region" description="Basic and acidic residues" evidence="1">
    <location>
        <begin position="232"/>
        <end position="248"/>
    </location>
</feature>
<reference evidence="3 4" key="1">
    <citation type="journal article" date="2012" name="BMC Genomics">
        <title>Comparative genomic analysis and phylogenetic position of Theileria equi.</title>
        <authorList>
            <person name="Kappmeyer L.S."/>
            <person name="Thiagarajan M."/>
            <person name="Herndon D.R."/>
            <person name="Ramsay J.D."/>
            <person name="Caler E."/>
            <person name="Djikeng A."/>
            <person name="Gillespie J.J."/>
            <person name="Lau A.O."/>
            <person name="Roalson E.H."/>
            <person name="Silva J.C."/>
            <person name="Silva M.G."/>
            <person name="Suarez C.E."/>
            <person name="Ueti M.W."/>
            <person name="Nene V.M."/>
            <person name="Mealey R.H."/>
            <person name="Knowles D.P."/>
            <person name="Brayton K.A."/>
        </authorList>
    </citation>
    <scope>NUCLEOTIDE SEQUENCE [LARGE SCALE GENOMIC DNA]</scope>
    <source>
        <strain evidence="3 4">WA</strain>
    </source>
</reference>